<accession>A1RBJ9</accession>
<organism evidence="1 2">
    <name type="scientific">Paenarthrobacter aurescens (strain TC1)</name>
    <dbReference type="NCBI Taxonomy" id="290340"/>
    <lineage>
        <taxon>Bacteria</taxon>
        <taxon>Bacillati</taxon>
        <taxon>Actinomycetota</taxon>
        <taxon>Actinomycetes</taxon>
        <taxon>Micrococcales</taxon>
        <taxon>Micrococcaceae</taxon>
        <taxon>Paenarthrobacter</taxon>
    </lineage>
</organism>
<dbReference type="EMBL" id="CP000474">
    <property type="protein sequence ID" value="ABM08764.1"/>
    <property type="molecule type" value="Genomic_DNA"/>
</dbReference>
<gene>
    <name evidence="1" type="ordered locus">AAur_3936</name>
</gene>
<dbReference type="Proteomes" id="UP000000637">
    <property type="component" value="Chromosome"/>
</dbReference>
<protein>
    <submittedName>
        <fullName evidence="1">Uncharacterized protein</fullName>
    </submittedName>
</protein>
<dbReference type="STRING" id="290340.AAur_3936"/>
<evidence type="ECO:0000313" key="2">
    <source>
        <dbReference type="Proteomes" id="UP000000637"/>
    </source>
</evidence>
<reference evidence="1 2" key="1">
    <citation type="journal article" date="2006" name="PLoS Genet.">
        <title>Secrets of soil survival revealed by the genome sequence of Arthrobacter aurescens TC1.</title>
        <authorList>
            <person name="Mongodin E.F."/>
            <person name="Shapir N."/>
            <person name="Daugherty S.C."/>
            <person name="DeBoy R.T."/>
            <person name="Emerson J.B."/>
            <person name="Shvartzbeyn A."/>
            <person name="Radune D."/>
            <person name="Vamathevan J."/>
            <person name="Riggs F."/>
            <person name="Grinberg V."/>
            <person name="Khouri H."/>
            <person name="Wackett L.P."/>
            <person name="Nelson K.E."/>
            <person name="Sadowsky M.J."/>
        </authorList>
    </citation>
    <scope>NUCLEOTIDE SEQUENCE [LARGE SCALE GENOMIC DNA]</scope>
    <source>
        <strain evidence="1 2">TC1</strain>
    </source>
</reference>
<dbReference type="AlphaFoldDB" id="A1RBJ9"/>
<proteinExistence type="predicted"/>
<dbReference type="KEGG" id="aau:AAur_3936"/>
<dbReference type="HOGENOM" id="CLU_3339300_0_0_11"/>
<evidence type="ECO:0000313" key="1">
    <source>
        <dbReference type="EMBL" id="ABM08764.1"/>
    </source>
</evidence>
<name>A1RBJ9_PAEAT</name>
<sequence>MSLIPMVFPFLFGALHCFFSVHCTVVPCVTYVKALEL</sequence>
<keyword evidence="2" id="KW-1185">Reference proteome</keyword>